<comment type="similarity">
    <text evidence="2">Belongs to the UbiA prenyltransferase family.</text>
</comment>
<dbReference type="GO" id="GO:0008495">
    <property type="term" value="F:protoheme IX farnesyltransferase activity"/>
    <property type="evidence" value="ECO:0007669"/>
    <property type="project" value="UniProtKB-EC"/>
</dbReference>
<dbReference type="Gene3D" id="1.10.357.140">
    <property type="entry name" value="UbiA prenyltransferase"/>
    <property type="match status" value="1"/>
</dbReference>
<evidence type="ECO:0000256" key="4">
    <source>
        <dbReference type="ARBA" id="ARBA00016335"/>
    </source>
</evidence>
<feature type="transmembrane region" description="Helical" evidence="15">
    <location>
        <begin position="346"/>
        <end position="368"/>
    </location>
</feature>
<evidence type="ECO:0000313" key="17">
    <source>
        <dbReference type="EMBL" id="CAI8024692.1"/>
    </source>
</evidence>
<accession>A0AA35S9F7</accession>
<gene>
    <name evidence="17" type="ORF">GBAR_LOCUS14338</name>
</gene>
<evidence type="ECO:0000256" key="12">
    <source>
        <dbReference type="ARBA" id="ARBA00030253"/>
    </source>
</evidence>
<evidence type="ECO:0000256" key="13">
    <source>
        <dbReference type="ARBA" id="ARBA00047690"/>
    </source>
</evidence>
<keyword evidence="9" id="KW-0496">Mitochondrion</keyword>
<evidence type="ECO:0000256" key="6">
    <source>
        <dbReference type="ARBA" id="ARBA00022692"/>
    </source>
</evidence>
<dbReference type="Proteomes" id="UP001174909">
    <property type="component" value="Unassembled WGS sequence"/>
</dbReference>
<evidence type="ECO:0000256" key="8">
    <source>
        <dbReference type="ARBA" id="ARBA00022989"/>
    </source>
</evidence>
<reference evidence="17" key="1">
    <citation type="submission" date="2023-03" db="EMBL/GenBank/DDBJ databases">
        <authorList>
            <person name="Steffen K."/>
            <person name="Cardenas P."/>
        </authorList>
    </citation>
    <scope>NUCLEOTIDE SEQUENCE</scope>
</reference>
<organism evidence="17 18">
    <name type="scientific">Geodia barretti</name>
    <name type="common">Barrett's horny sponge</name>
    <dbReference type="NCBI Taxonomy" id="519541"/>
    <lineage>
        <taxon>Eukaryota</taxon>
        <taxon>Metazoa</taxon>
        <taxon>Porifera</taxon>
        <taxon>Demospongiae</taxon>
        <taxon>Heteroscleromorpha</taxon>
        <taxon>Tetractinellida</taxon>
        <taxon>Astrophorina</taxon>
        <taxon>Geodiidae</taxon>
        <taxon>Geodia</taxon>
    </lineage>
</organism>
<comment type="subcellular location">
    <subcellularLocation>
        <location evidence="1">Mitochondrion membrane</location>
        <topology evidence="1">Multi-pass membrane protein</topology>
    </subcellularLocation>
</comment>
<keyword evidence="5" id="KW-0808">Transferase</keyword>
<evidence type="ECO:0000256" key="3">
    <source>
        <dbReference type="ARBA" id="ARBA00012292"/>
    </source>
</evidence>
<evidence type="ECO:0000256" key="11">
    <source>
        <dbReference type="ARBA" id="ARBA00023136"/>
    </source>
</evidence>
<name>A0AA35S9F7_GEOBA</name>
<dbReference type="CDD" id="cd13957">
    <property type="entry name" value="PT_UbiA_Cox10"/>
    <property type="match status" value="1"/>
</dbReference>
<comment type="caution">
    <text evidence="17">The sequence shown here is derived from an EMBL/GenBank/DDBJ whole genome shotgun (WGS) entry which is preliminary data.</text>
</comment>
<keyword evidence="16" id="KW-0732">Signal</keyword>
<feature type="transmembrane region" description="Helical" evidence="15">
    <location>
        <begin position="399"/>
        <end position="416"/>
    </location>
</feature>
<keyword evidence="11 15" id="KW-0472">Membrane</keyword>
<keyword evidence="7" id="KW-0809">Transit peptide</keyword>
<feature type="transmembrane region" description="Helical" evidence="15">
    <location>
        <begin position="244"/>
        <end position="261"/>
    </location>
</feature>
<proteinExistence type="inferred from homology"/>
<evidence type="ECO:0000256" key="14">
    <source>
        <dbReference type="SAM" id="MobiDB-lite"/>
    </source>
</evidence>
<dbReference type="AlphaFoldDB" id="A0AA35S9F7"/>
<feature type="transmembrane region" description="Helical" evidence="15">
    <location>
        <begin position="268"/>
        <end position="284"/>
    </location>
</feature>
<keyword evidence="6 15" id="KW-0812">Transmembrane</keyword>
<dbReference type="NCBIfam" id="TIGR01473">
    <property type="entry name" value="cyoE_ctaB"/>
    <property type="match status" value="1"/>
</dbReference>
<dbReference type="InterPro" id="IPR044878">
    <property type="entry name" value="UbiA_sf"/>
</dbReference>
<keyword evidence="18" id="KW-1185">Reference proteome</keyword>
<feature type="chain" id="PRO_5041241730" description="Protoheme IX farnesyltransferase, mitochondrial" evidence="16">
    <location>
        <begin position="25"/>
        <end position="429"/>
    </location>
</feature>
<evidence type="ECO:0000256" key="2">
    <source>
        <dbReference type="ARBA" id="ARBA00005985"/>
    </source>
</evidence>
<evidence type="ECO:0000256" key="16">
    <source>
        <dbReference type="SAM" id="SignalP"/>
    </source>
</evidence>
<feature type="compositionally biased region" description="Polar residues" evidence="14">
    <location>
        <begin position="95"/>
        <end position="104"/>
    </location>
</feature>
<feature type="signal peptide" evidence="16">
    <location>
        <begin position="1"/>
        <end position="24"/>
    </location>
</feature>
<dbReference type="PANTHER" id="PTHR43448:SF2">
    <property type="entry name" value="PROTOHEME IX FARNESYLTRANSFERASE, MITOCHONDRIAL"/>
    <property type="match status" value="1"/>
</dbReference>
<evidence type="ECO:0000256" key="10">
    <source>
        <dbReference type="ARBA" id="ARBA00023133"/>
    </source>
</evidence>
<dbReference type="EC" id="2.5.1.141" evidence="3"/>
<dbReference type="FunFam" id="1.10.357.140:FF:000004">
    <property type="entry name" value="Protoheme IX farnesyltransferase, mitochondrial"/>
    <property type="match status" value="1"/>
</dbReference>
<keyword evidence="10" id="KW-0350">Heme biosynthesis</keyword>
<dbReference type="GO" id="GO:0031966">
    <property type="term" value="C:mitochondrial membrane"/>
    <property type="evidence" value="ECO:0007669"/>
    <property type="project" value="UniProtKB-SubCell"/>
</dbReference>
<comment type="catalytic activity">
    <reaction evidence="13">
        <text>heme b + (2E,6E)-farnesyl diphosphate + H2O = Fe(II)-heme o + diphosphate</text>
        <dbReference type="Rhea" id="RHEA:28070"/>
        <dbReference type="ChEBI" id="CHEBI:15377"/>
        <dbReference type="ChEBI" id="CHEBI:33019"/>
        <dbReference type="ChEBI" id="CHEBI:60344"/>
        <dbReference type="ChEBI" id="CHEBI:60530"/>
        <dbReference type="ChEBI" id="CHEBI:175763"/>
        <dbReference type="EC" id="2.5.1.141"/>
    </reaction>
</comment>
<evidence type="ECO:0000256" key="9">
    <source>
        <dbReference type="ARBA" id="ARBA00023128"/>
    </source>
</evidence>
<evidence type="ECO:0000256" key="1">
    <source>
        <dbReference type="ARBA" id="ARBA00004225"/>
    </source>
</evidence>
<protein>
    <recommendedName>
        <fullName evidence="4">Protoheme IX farnesyltransferase, mitochondrial</fullName>
        <ecNumber evidence="3">2.5.1.141</ecNumber>
    </recommendedName>
    <alternativeName>
        <fullName evidence="12">Heme O synthase</fullName>
    </alternativeName>
</protein>
<evidence type="ECO:0000256" key="15">
    <source>
        <dbReference type="SAM" id="Phobius"/>
    </source>
</evidence>
<keyword evidence="8 15" id="KW-1133">Transmembrane helix</keyword>
<feature type="transmembrane region" description="Helical" evidence="15">
    <location>
        <begin position="216"/>
        <end position="238"/>
    </location>
</feature>
<dbReference type="HAMAP" id="MF_00154">
    <property type="entry name" value="CyoE_CtaB"/>
    <property type="match status" value="1"/>
</dbReference>
<dbReference type="InterPro" id="IPR000537">
    <property type="entry name" value="UbiA_prenyltransferase"/>
</dbReference>
<dbReference type="PANTHER" id="PTHR43448">
    <property type="entry name" value="PROTOHEME IX FARNESYLTRANSFERASE, MITOCHONDRIAL"/>
    <property type="match status" value="1"/>
</dbReference>
<evidence type="ECO:0000256" key="5">
    <source>
        <dbReference type="ARBA" id="ARBA00022679"/>
    </source>
</evidence>
<evidence type="ECO:0000256" key="7">
    <source>
        <dbReference type="ARBA" id="ARBA00022946"/>
    </source>
</evidence>
<dbReference type="GO" id="GO:0006784">
    <property type="term" value="P:heme A biosynthetic process"/>
    <property type="evidence" value="ECO:0007669"/>
    <property type="project" value="TreeGrafter"/>
</dbReference>
<dbReference type="InterPro" id="IPR006369">
    <property type="entry name" value="Protohaem_IX_farnesylTrfase"/>
</dbReference>
<dbReference type="Pfam" id="PF01040">
    <property type="entry name" value="UbiA"/>
    <property type="match status" value="1"/>
</dbReference>
<evidence type="ECO:0000313" key="18">
    <source>
        <dbReference type="Proteomes" id="UP001174909"/>
    </source>
</evidence>
<feature type="transmembrane region" description="Helical" evidence="15">
    <location>
        <begin position="296"/>
        <end position="315"/>
    </location>
</feature>
<feature type="region of interest" description="Disordered" evidence="14">
    <location>
        <begin position="69"/>
        <end position="108"/>
    </location>
</feature>
<sequence>MALLQCSFYRHLLLARQLLSTALSARQVMVTPPLAQSRHAYATPSLSSVRHAHTTPIWHLGRPLPHVEVGSETSTVDQEKVHPPPPSPHTLTPSQITQAPSSPVHTEVSDDAQITQRYGRHPSTAEEEWSRLKLTWRQLPKVYLSLSKHRITTLVTLSAVMGYCVAPAPFEVSTLLLASLGTALCSASSLSLNQWLEVPYDSQMTRTRNRVLVKEIVSPFHSVAFSTVMVLAGGTLLWTTVNPLTAFLGVGNILLYVAVYTPLKRISLYNTWVGAIVGAIPPLMGWTACTGTLDPGAFVLAGILFAWQFPHFNALSWRLRGDYSLAGYRMMSVVDPSLCKRTTLRYCLALFPLCAAAPALDITTWWFLVDSIPVNAWMTYLAWRFYSDSEEDFKWARKLFQFTLFHLPLLTGLMLINKKHWYSEEKTIM</sequence>
<dbReference type="EMBL" id="CASHTH010002090">
    <property type="protein sequence ID" value="CAI8024692.1"/>
    <property type="molecule type" value="Genomic_DNA"/>
</dbReference>